<evidence type="ECO:0000256" key="3">
    <source>
        <dbReference type="PIRSR" id="PIRSR605511-2"/>
    </source>
</evidence>
<feature type="binding site" evidence="3">
    <location>
        <position position="16"/>
    </location>
    <ligand>
        <name>a divalent metal cation</name>
        <dbReference type="ChEBI" id="CHEBI:60240"/>
    </ligand>
</feature>
<proteinExistence type="inferred from homology"/>
<dbReference type="InterPro" id="IPR011042">
    <property type="entry name" value="6-blade_b-propeller_TolB-like"/>
</dbReference>
<dbReference type="GO" id="GO:0004341">
    <property type="term" value="F:gluconolactonase activity"/>
    <property type="evidence" value="ECO:0007669"/>
    <property type="project" value="TreeGrafter"/>
</dbReference>
<dbReference type="InterPro" id="IPR013658">
    <property type="entry name" value="SGL"/>
</dbReference>
<feature type="binding site" evidence="3">
    <location>
        <position position="122"/>
    </location>
    <ligand>
        <name>substrate</name>
    </ligand>
</feature>
<accession>R8YP74</accession>
<dbReference type="PANTHER" id="PTHR10907">
    <property type="entry name" value="REGUCALCIN"/>
    <property type="match status" value="1"/>
</dbReference>
<comment type="similarity">
    <text evidence="1">Belongs to the SMP-30/CGR1 family.</text>
</comment>
<feature type="binding site" evidence="3">
    <location>
        <position position="104"/>
    </location>
    <ligand>
        <name>substrate</name>
    </ligand>
</feature>
<keyword evidence="3" id="KW-0479">Metal-binding</keyword>
<sequence length="297" mass="32904">MAHLDVVVKLEMDLGESPLWDYRQQCLYWIDIHVGRIYAWKPSVDKQPVSIQLNEPVGCLALSEQHHVIAAMKSGICQLDAELQPAFVLAKNPEWDGEKGNRFNDGCVDPLKRLWVGTLDSEEKHSTAALYCLSGTELEKKKSGITISNGLAFSPAGDWLYHTDSPKRQVVRHRFNPQTGEIGEAELWINLDTYNLPGVVDGAAVDSLGRYWCALYGGGQVVCFSPEGEYLHSYLLPCPHPTMVTFGGDDLKTMFVTTARQHLTSEEYSLYPDAGSLFACQVDVPGLAQPIFKGSIS</sequence>
<organism evidence="5 6">
    <name type="scientific">Acinetobacter pittii ANC 4050</name>
    <dbReference type="NCBI Taxonomy" id="1217691"/>
    <lineage>
        <taxon>Bacteria</taxon>
        <taxon>Pseudomonadati</taxon>
        <taxon>Pseudomonadota</taxon>
        <taxon>Gammaproteobacteria</taxon>
        <taxon>Moraxellales</taxon>
        <taxon>Moraxellaceae</taxon>
        <taxon>Acinetobacter</taxon>
        <taxon>Acinetobacter calcoaceticus/baumannii complex</taxon>
    </lineage>
</organism>
<keyword evidence="3" id="KW-0862">Zinc</keyword>
<feature type="binding site" evidence="3">
    <location>
        <position position="102"/>
    </location>
    <ligand>
        <name>substrate</name>
    </ligand>
</feature>
<gene>
    <name evidence="5" type="ORF">F931_00279</name>
</gene>
<feature type="binding site" evidence="3">
    <location>
        <position position="201"/>
    </location>
    <ligand>
        <name>a divalent metal cation</name>
        <dbReference type="ChEBI" id="CHEBI:60240"/>
    </ligand>
</feature>
<dbReference type="SUPFAM" id="SSF63829">
    <property type="entry name" value="Calcium-dependent phosphotriesterase"/>
    <property type="match status" value="1"/>
</dbReference>
<dbReference type="PANTHER" id="PTHR10907:SF47">
    <property type="entry name" value="REGUCALCIN"/>
    <property type="match status" value="1"/>
</dbReference>
<feature type="domain" description="SMP-30/Gluconolactonase/LRE-like region" evidence="4">
    <location>
        <begin position="14"/>
        <end position="260"/>
    </location>
</feature>
<evidence type="ECO:0000256" key="1">
    <source>
        <dbReference type="ARBA" id="ARBA00008853"/>
    </source>
</evidence>
<evidence type="ECO:0000313" key="5">
    <source>
        <dbReference type="EMBL" id="EOQ71220.1"/>
    </source>
</evidence>
<feature type="active site" description="Proton donor/acceptor" evidence="2">
    <location>
        <position position="201"/>
    </location>
</feature>
<dbReference type="AlphaFoldDB" id="R8YP74"/>
<dbReference type="RefSeq" id="WP_016140416.1">
    <property type="nucleotide sequence ID" value="NZ_KB976987.1"/>
</dbReference>
<evidence type="ECO:0000256" key="2">
    <source>
        <dbReference type="PIRSR" id="PIRSR605511-1"/>
    </source>
</evidence>
<reference evidence="5 6" key="1">
    <citation type="submission" date="2013-02" db="EMBL/GenBank/DDBJ databases">
        <title>The Genome Sequence of Acinetobacter sp. ANC 4050.</title>
        <authorList>
            <consortium name="The Broad Institute Genome Sequencing Platform"/>
            <consortium name="The Broad Institute Genome Sequencing Center for Infectious Disease"/>
            <person name="Cerqueira G."/>
            <person name="Feldgarden M."/>
            <person name="Courvalin P."/>
            <person name="Perichon B."/>
            <person name="Grillot-Courvalin C."/>
            <person name="Clermont D."/>
            <person name="Rocha E."/>
            <person name="Yoon E.-J."/>
            <person name="Nemec A."/>
            <person name="Walker B."/>
            <person name="Young S.K."/>
            <person name="Zeng Q."/>
            <person name="Gargeya S."/>
            <person name="Fitzgerald M."/>
            <person name="Haas B."/>
            <person name="Abouelleil A."/>
            <person name="Alvarado L."/>
            <person name="Arachchi H.M."/>
            <person name="Berlin A.M."/>
            <person name="Chapman S.B."/>
            <person name="Dewar J."/>
            <person name="Goldberg J."/>
            <person name="Griggs A."/>
            <person name="Gujja S."/>
            <person name="Hansen M."/>
            <person name="Howarth C."/>
            <person name="Imamovic A."/>
            <person name="Larimer J."/>
            <person name="McCowan C."/>
            <person name="Murphy C."/>
            <person name="Neiman D."/>
            <person name="Pearson M."/>
            <person name="Priest M."/>
            <person name="Roberts A."/>
            <person name="Saif S."/>
            <person name="Shea T."/>
            <person name="Sisk P."/>
            <person name="Sykes S."/>
            <person name="Wortman J."/>
            <person name="Nusbaum C."/>
            <person name="Birren B."/>
        </authorList>
    </citation>
    <scope>NUCLEOTIDE SEQUENCE [LARGE SCALE GENOMIC DNA]</scope>
    <source>
        <strain evidence="5 6">ANC 4050</strain>
    </source>
</reference>
<feature type="binding site" evidence="3">
    <location>
        <position position="149"/>
    </location>
    <ligand>
        <name>a divalent metal cation</name>
        <dbReference type="ChEBI" id="CHEBI:60240"/>
    </ligand>
</feature>
<dbReference type="InterPro" id="IPR005511">
    <property type="entry name" value="SMP-30"/>
</dbReference>
<dbReference type="Pfam" id="PF08450">
    <property type="entry name" value="SGL"/>
    <property type="match status" value="1"/>
</dbReference>
<dbReference type="GO" id="GO:0005509">
    <property type="term" value="F:calcium ion binding"/>
    <property type="evidence" value="ECO:0007669"/>
    <property type="project" value="TreeGrafter"/>
</dbReference>
<dbReference type="OrthoDB" id="9775406at2"/>
<comment type="caution">
    <text evidence="5">The sequence shown here is derived from an EMBL/GenBank/DDBJ whole genome shotgun (WGS) entry which is preliminary data.</text>
</comment>
<dbReference type="HOGENOM" id="CLU_036110_3_1_6"/>
<dbReference type="EMBL" id="APQM01000001">
    <property type="protein sequence ID" value="EOQ71220.1"/>
    <property type="molecule type" value="Genomic_DNA"/>
</dbReference>
<dbReference type="PATRIC" id="fig|1217691.3.peg.278"/>
<dbReference type="Gene3D" id="2.120.10.30">
    <property type="entry name" value="TolB, C-terminal domain"/>
    <property type="match status" value="1"/>
</dbReference>
<dbReference type="Proteomes" id="UP000014024">
    <property type="component" value="Unassembled WGS sequence"/>
</dbReference>
<comment type="cofactor">
    <cofactor evidence="3">
        <name>Zn(2+)</name>
        <dbReference type="ChEBI" id="CHEBI:29105"/>
    </cofactor>
    <text evidence="3">Binds 1 divalent metal cation per subunit.</text>
</comment>
<evidence type="ECO:0000313" key="6">
    <source>
        <dbReference type="Proteomes" id="UP000014024"/>
    </source>
</evidence>
<protein>
    <recommendedName>
        <fullName evidence="4">SMP-30/Gluconolactonase/LRE-like region domain-containing protein</fullName>
    </recommendedName>
</protein>
<evidence type="ECO:0000259" key="4">
    <source>
        <dbReference type="Pfam" id="PF08450"/>
    </source>
</evidence>
<dbReference type="GO" id="GO:0019853">
    <property type="term" value="P:L-ascorbic acid biosynthetic process"/>
    <property type="evidence" value="ECO:0007669"/>
    <property type="project" value="TreeGrafter"/>
</dbReference>
<name>R8YP74_ACIPI</name>
<dbReference type="PRINTS" id="PR01790">
    <property type="entry name" value="SMP30FAMILY"/>
</dbReference>